<evidence type="ECO:0000313" key="1">
    <source>
        <dbReference type="EMBL" id="KAJ9104131.1"/>
    </source>
</evidence>
<keyword evidence="2" id="KW-1185">Reference proteome</keyword>
<evidence type="ECO:0000313" key="2">
    <source>
        <dbReference type="Proteomes" id="UP001241377"/>
    </source>
</evidence>
<name>A0ACC2VZ99_9TREE</name>
<protein>
    <submittedName>
        <fullName evidence="1">Uncharacterized protein</fullName>
    </submittedName>
</protein>
<dbReference type="Proteomes" id="UP001241377">
    <property type="component" value="Unassembled WGS sequence"/>
</dbReference>
<comment type="caution">
    <text evidence="1">The sequence shown here is derived from an EMBL/GenBank/DDBJ whole genome shotgun (WGS) entry which is preliminary data.</text>
</comment>
<proteinExistence type="predicted"/>
<reference evidence="1" key="1">
    <citation type="submission" date="2023-04" db="EMBL/GenBank/DDBJ databases">
        <title>Draft Genome sequencing of Naganishia species isolated from polar environments using Oxford Nanopore Technology.</title>
        <authorList>
            <person name="Leo P."/>
            <person name="Venkateswaran K."/>
        </authorList>
    </citation>
    <scope>NUCLEOTIDE SEQUENCE</scope>
    <source>
        <strain evidence="1">MNA-CCFEE 5261</strain>
    </source>
</reference>
<accession>A0ACC2VZ99</accession>
<sequence>MFCRNSVPKSANVATSQRPPLGHTDVNKHNFPASNTTSARPSEMTPAITQPEASSSTDPSAGPNSSLGGRPSISTASSSIDPSAGPNSSNGGRPSISAASGSKPASAPGQNPTASTHKQAESRTKRSRSSSRPKDSAARSEQEDKSGTGTRTGSGHSAKGKGKATAYNPRVDPAVLNLVK</sequence>
<gene>
    <name evidence="1" type="ORF">QFC19_004115</name>
</gene>
<organism evidence="1 2">
    <name type="scientific">Naganishia cerealis</name>
    <dbReference type="NCBI Taxonomy" id="610337"/>
    <lineage>
        <taxon>Eukaryota</taxon>
        <taxon>Fungi</taxon>
        <taxon>Dikarya</taxon>
        <taxon>Basidiomycota</taxon>
        <taxon>Agaricomycotina</taxon>
        <taxon>Tremellomycetes</taxon>
        <taxon>Filobasidiales</taxon>
        <taxon>Filobasidiaceae</taxon>
        <taxon>Naganishia</taxon>
    </lineage>
</organism>
<dbReference type="EMBL" id="JASBWR010000042">
    <property type="protein sequence ID" value="KAJ9104131.1"/>
    <property type="molecule type" value="Genomic_DNA"/>
</dbReference>